<comment type="caution">
    <text evidence="2">The sequence shown here is derived from an EMBL/GenBank/DDBJ whole genome shotgun (WGS) entry which is preliminary data.</text>
</comment>
<feature type="domain" description="N-acetyltransferase" evidence="1">
    <location>
        <begin position="4"/>
        <end position="139"/>
    </location>
</feature>
<dbReference type="PROSITE" id="PS51186">
    <property type="entry name" value="GNAT"/>
    <property type="match status" value="1"/>
</dbReference>
<dbReference type="PANTHER" id="PTHR43233">
    <property type="entry name" value="FAMILY N-ACETYLTRANSFERASE, PUTATIVE (AFU_ORTHOLOGUE AFUA_6G03350)-RELATED"/>
    <property type="match status" value="1"/>
</dbReference>
<keyword evidence="3" id="KW-1185">Reference proteome</keyword>
<name>A0AA40SW56_9NOST</name>
<proteinExistence type="predicted"/>
<sequence length="139" mass="16238">MTYKIIAKLNENHILELVELYKNEFWTKNRTYQQVVKMLNASNIIIGLVDDSEQLIGFTRVLTDFVYRATIYDVIIKPNYRKMGLGNKLLDAVINHPQLSAVENVALYCLPEMIPFYERWGFTTNMGQIQLMYRGKPIT</sequence>
<evidence type="ECO:0000313" key="3">
    <source>
        <dbReference type="Proteomes" id="UP001165986"/>
    </source>
</evidence>
<dbReference type="EMBL" id="VJXY01000010">
    <property type="protein sequence ID" value="MBD6616421.1"/>
    <property type="molecule type" value="Genomic_DNA"/>
</dbReference>
<dbReference type="CDD" id="cd04301">
    <property type="entry name" value="NAT_SF"/>
    <property type="match status" value="1"/>
</dbReference>
<dbReference type="Proteomes" id="UP001165986">
    <property type="component" value="Unassembled WGS sequence"/>
</dbReference>
<dbReference type="InterPro" id="IPR000182">
    <property type="entry name" value="GNAT_dom"/>
</dbReference>
<dbReference type="RefSeq" id="WP_191757662.1">
    <property type="nucleotide sequence ID" value="NZ_VJXY01000010.1"/>
</dbReference>
<gene>
    <name evidence="2" type="ORF">FNW02_11385</name>
</gene>
<dbReference type="SUPFAM" id="SSF55729">
    <property type="entry name" value="Acyl-CoA N-acyltransferases (Nat)"/>
    <property type="match status" value="1"/>
</dbReference>
<organism evidence="2 3">
    <name type="scientific">Komarekiella delphini-convector SJRDD-AB1</name>
    <dbReference type="NCBI Taxonomy" id="2593771"/>
    <lineage>
        <taxon>Bacteria</taxon>
        <taxon>Bacillati</taxon>
        <taxon>Cyanobacteriota</taxon>
        <taxon>Cyanophyceae</taxon>
        <taxon>Nostocales</taxon>
        <taxon>Nostocaceae</taxon>
        <taxon>Komarekiella</taxon>
        <taxon>Komarekiella delphini-convector</taxon>
    </lineage>
</organism>
<dbReference type="InterPro" id="IPR016181">
    <property type="entry name" value="Acyl_CoA_acyltransferase"/>
</dbReference>
<reference evidence="2" key="1">
    <citation type="submission" date="2019-07" db="EMBL/GenBank/DDBJ databases">
        <title>Toxilogical consequences of a new and cryptic species of cyanobacteria (Komarekiella delphini-convector) recovered from the epidermis of a bottlenose dolphin and 1500 ft. in the air.</title>
        <authorList>
            <person name="Brown A.O."/>
            <person name="Dvorak P."/>
            <person name="Villanueva C.D."/>
            <person name="Foss A.J."/>
            <person name="Garvey A.D."/>
            <person name="Gibson Q.A."/>
            <person name="Johansen J.R."/>
            <person name="Casamatta D.A."/>
        </authorList>
    </citation>
    <scope>NUCLEOTIDE SEQUENCE</scope>
    <source>
        <strain evidence="2">SJRDD-AB1</strain>
    </source>
</reference>
<evidence type="ECO:0000313" key="2">
    <source>
        <dbReference type="EMBL" id="MBD6616421.1"/>
    </source>
</evidence>
<dbReference type="Gene3D" id="3.40.630.30">
    <property type="match status" value="1"/>
</dbReference>
<protein>
    <submittedName>
        <fullName evidence="2">GNAT family N-acetyltransferase</fullName>
    </submittedName>
</protein>
<evidence type="ECO:0000259" key="1">
    <source>
        <dbReference type="PROSITE" id="PS51186"/>
    </source>
</evidence>
<accession>A0AA40SW56</accession>
<dbReference type="InterPro" id="IPR053144">
    <property type="entry name" value="Acetyltransferase_Butenolide"/>
</dbReference>
<dbReference type="Pfam" id="PF00583">
    <property type="entry name" value="Acetyltransf_1"/>
    <property type="match status" value="1"/>
</dbReference>
<dbReference type="PANTHER" id="PTHR43233:SF1">
    <property type="entry name" value="FAMILY N-ACETYLTRANSFERASE, PUTATIVE (AFU_ORTHOLOGUE AFUA_6G03350)-RELATED"/>
    <property type="match status" value="1"/>
</dbReference>
<dbReference type="GO" id="GO:0016747">
    <property type="term" value="F:acyltransferase activity, transferring groups other than amino-acyl groups"/>
    <property type="evidence" value="ECO:0007669"/>
    <property type="project" value="InterPro"/>
</dbReference>
<dbReference type="AlphaFoldDB" id="A0AA40SW56"/>